<gene>
    <name evidence="15" type="ORF">XAT740_LOCUS8476</name>
</gene>
<evidence type="ECO:0000256" key="9">
    <source>
        <dbReference type="ARBA" id="ARBA00022989"/>
    </source>
</evidence>
<evidence type="ECO:0000256" key="3">
    <source>
        <dbReference type="ARBA" id="ARBA00004138"/>
    </source>
</evidence>
<comment type="caution">
    <text evidence="15">The sequence shown here is derived from an EMBL/GenBank/DDBJ whole genome shotgun (WGS) entry which is preliminary data.</text>
</comment>
<evidence type="ECO:0000313" key="15">
    <source>
        <dbReference type="EMBL" id="CAF0909868.1"/>
    </source>
</evidence>
<dbReference type="PANTHER" id="PTHR13306">
    <property type="entry name" value="TRANSMEMBRANE PROTEIN 138"/>
    <property type="match status" value="1"/>
</dbReference>
<name>A0A814ABC8_ADIRI</name>
<feature type="transmembrane region" description="Helical" evidence="14">
    <location>
        <begin position="53"/>
        <end position="80"/>
    </location>
</feature>
<dbReference type="GO" id="GO:0005929">
    <property type="term" value="C:cilium"/>
    <property type="evidence" value="ECO:0007669"/>
    <property type="project" value="UniProtKB-SubCell"/>
</dbReference>
<keyword evidence="7 14" id="KW-0812">Transmembrane</keyword>
<dbReference type="InterPro" id="IPR024133">
    <property type="entry name" value="TM_138"/>
</dbReference>
<organism evidence="15 16">
    <name type="scientific">Adineta ricciae</name>
    <name type="common">Rotifer</name>
    <dbReference type="NCBI Taxonomy" id="249248"/>
    <lineage>
        <taxon>Eukaryota</taxon>
        <taxon>Metazoa</taxon>
        <taxon>Spiralia</taxon>
        <taxon>Gnathifera</taxon>
        <taxon>Rotifera</taxon>
        <taxon>Eurotatoria</taxon>
        <taxon>Bdelloidea</taxon>
        <taxon>Adinetida</taxon>
        <taxon>Adinetidae</taxon>
        <taxon>Adineta</taxon>
    </lineage>
</organism>
<dbReference type="GO" id="GO:0030030">
    <property type="term" value="P:cell projection organization"/>
    <property type="evidence" value="ECO:0007669"/>
    <property type="project" value="UniProtKB-KW"/>
</dbReference>
<dbReference type="AlphaFoldDB" id="A0A814ABC8"/>
<dbReference type="GO" id="GO:0005774">
    <property type="term" value="C:vacuolar membrane"/>
    <property type="evidence" value="ECO:0007669"/>
    <property type="project" value="UniProtKB-SubCell"/>
</dbReference>
<evidence type="ECO:0000256" key="4">
    <source>
        <dbReference type="ARBA" id="ARBA00010572"/>
    </source>
</evidence>
<dbReference type="Proteomes" id="UP000663828">
    <property type="component" value="Unassembled WGS sequence"/>
</dbReference>
<keyword evidence="12" id="KW-0325">Glycoprotein</keyword>
<evidence type="ECO:0000256" key="8">
    <source>
        <dbReference type="ARBA" id="ARBA00022794"/>
    </source>
</evidence>
<evidence type="ECO:0000256" key="1">
    <source>
        <dbReference type="ARBA" id="ARBA00003709"/>
    </source>
</evidence>
<dbReference type="Pfam" id="PF14935">
    <property type="entry name" value="TMEM138"/>
    <property type="match status" value="1"/>
</dbReference>
<evidence type="ECO:0000256" key="6">
    <source>
        <dbReference type="ARBA" id="ARBA00022554"/>
    </source>
</evidence>
<feature type="transmembrane region" description="Helical" evidence="14">
    <location>
        <begin position="92"/>
        <end position="113"/>
    </location>
</feature>
<comment type="function">
    <text evidence="1">Required for ciliogenesis.</text>
</comment>
<evidence type="ECO:0000313" key="16">
    <source>
        <dbReference type="Proteomes" id="UP000663828"/>
    </source>
</evidence>
<reference evidence="15" key="1">
    <citation type="submission" date="2021-02" db="EMBL/GenBank/DDBJ databases">
        <authorList>
            <person name="Nowell W R."/>
        </authorList>
    </citation>
    <scope>NUCLEOTIDE SEQUENCE</scope>
</reference>
<keyword evidence="10" id="KW-0969">Cilium</keyword>
<evidence type="ECO:0000256" key="5">
    <source>
        <dbReference type="ARBA" id="ARBA00014515"/>
    </source>
</evidence>
<keyword evidence="13" id="KW-0966">Cell projection</keyword>
<comment type="similarity">
    <text evidence="4">Belongs to the TMEM138 family.</text>
</comment>
<evidence type="ECO:0000256" key="13">
    <source>
        <dbReference type="ARBA" id="ARBA00023273"/>
    </source>
</evidence>
<feature type="transmembrane region" description="Helical" evidence="14">
    <location>
        <begin position="21"/>
        <end position="41"/>
    </location>
</feature>
<evidence type="ECO:0000256" key="7">
    <source>
        <dbReference type="ARBA" id="ARBA00022692"/>
    </source>
</evidence>
<evidence type="ECO:0000256" key="14">
    <source>
        <dbReference type="SAM" id="Phobius"/>
    </source>
</evidence>
<keyword evidence="16" id="KW-1185">Reference proteome</keyword>
<evidence type="ECO:0000256" key="12">
    <source>
        <dbReference type="ARBA" id="ARBA00023180"/>
    </source>
</evidence>
<keyword evidence="6" id="KW-0926">Vacuole</keyword>
<evidence type="ECO:0000256" key="2">
    <source>
        <dbReference type="ARBA" id="ARBA00004128"/>
    </source>
</evidence>
<proteinExistence type="inferred from homology"/>
<comment type="subcellular location">
    <subcellularLocation>
        <location evidence="3">Cell projection</location>
        <location evidence="3">Cilium</location>
    </subcellularLocation>
    <subcellularLocation>
        <location evidence="2">Vacuole membrane</location>
        <topology evidence="2">Multi-pass membrane protein</topology>
    </subcellularLocation>
</comment>
<accession>A0A814ABC8</accession>
<feature type="transmembrane region" description="Helical" evidence="14">
    <location>
        <begin position="133"/>
        <end position="150"/>
    </location>
</feature>
<dbReference type="PANTHER" id="PTHR13306:SF6">
    <property type="entry name" value="TRANSMEMBRANE PROTEIN 138"/>
    <property type="match status" value="1"/>
</dbReference>
<keyword evidence="11 14" id="KW-0472">Membrane</keyword>
<evidence type="ECO:0000256" key="10">
    <source>
        <dbReference type="ARBA" id="ARBA00023069"/>
    </source>
</evidence>
<sequence length="207" mass="23360">MRSQLIDNQQQQLATMIPVRYRILLYLNIFLVAVDLGINTFNEFLAPNAIGQLIIFIIQDICIVLSITLIIVMVLTTYVAQAGLLCLLLRMFRFSILIAFIYLALCAVVQGLIVSGRIGQTTFSQAAFVKPQVLAFYVIQRTFSVLYYYGMKRAAYRLSDPHFYQSSKWLQNLWEKRRMAATGATMHVPSGVGTVPATTRCVCCTIL</sequence>
<keyword evidence="9 14" id="KW-1133">Transmembrane helix</keyword>
<protein>
    <recommendedName>
        <fullName evidence="5">Transmembrane protein 138</fullName>
    </recommendedName>
</protein>
<keyword evidence="8" id="KW-0970">Cilium biogenesis/degradation</keyword>
<dbReference type="EMBL" id="CAJNOR010000423">
    <property type="protein sequence ID" value="CAF0909868.1"/>
    <property type="molecule type" value="Genomic_DNA"/>
</dbReference>
<evidence type="ECO:0000256" key="11">
    <source>
        <dbReference type="ARBA" id="ARBA00023136"/>
    </source>
</evidence>